<dbReference type="AlphaFoldDB" id="A0A4R0P8Q4"/>
<accession>A0A4R0P8Q4</accession>
<organism evidence="1 2">
    <name type="scientific">Oricola cellulosilytica</name>
    <dbReference type="NCBI Taxonomy" id="1429082"/>
    <lineage>
        <taxon>Bacteria</taxon>
        <taxon>Pseudomonadati</taxon>
        <taxon>Pseudomonadota</taxon>
        <taxon>Alphaproteobacteria</taxon>
        <taxon>Hyphomicrobiales</taxon>
        <taxon>Ahrensiaceae</taxon>
        <taxon>Oricola</taxon>
    </lineage>
</organism>
<name>A0A4R0P8Q4_9HYPH</name>
<keyword evidence="2" id="KW-1185">Reference proteome</keyword>
<evidence type="ECO:0000313" key="2">
    <source>
        <dbReference type="Proteomes" id="UP000291301"/>
    </source>
</evidence>
<proteinExistence type="predicted"/>
<dbReference type="RefSeq" id="WP_131569739.1">
    <property type="nucleotide sequence ID" value="NZ_JAINFK010000006.1"/>
</dbReference>
<reference evidence="1 2" key="1">
    <citation type="journal article" date="2015" name="Antonie Van Leeuwenhoek">
        <title>Oricola cellulosilytica gen. nov., sp. nov., a cellulose-degrading bacterium of the family Phyllobacteriaceae isolated from surface seashore water, and emended descriptions of Mesorhizobium loti and Phyllobacterium myrsinacearum.</title>
        <authorList>
            <person name="Hameed A."/>
            <person name="Shahina M."/>
            <person name="Lai W.A."/>
            <person name="Lin S.Y."/>
            <person name="Young L.S."/>
            <person name="Liu Y.C."/>
            <person name="Hsu Y.H."/>
            <person name="Young C.C."/>
        </authorList>
    </citation>
    <scope>NUCLEOTIDE SEQUENCE [LARGE SCALE GENOMIC DNA]</scope>
    <source>
        <strain evidence="1 2">KCTC 52183</strain>
    </source>
</reference>
<gene>
    <name evidence="1" type="ORF">E0D97_13370</name>
</gene>
<dbReference type="EMBL" id="SJST01000005">
    <property type="protein sequence ID" value="TCD13463.1"/>
    <property type="molecule type" value="Genomic_DNA"/>
</dbReference>
<comment type="caution">
    <text evidence="1">The sequence shown here is derived from an EMBL/GenBank/DDBJ whole genome shotgun (WGS) entry which is preliminary data.</text>
</comment>
<protein>
    <submittedName>
        <fullName evidence="1">Uncharacterized protein</fullName>
    </submittedName>
</protein>
<dbReference type="OrthoDB" id="7473960at2"/>
<evidence type="ECO:0000313" key="1">
    <source>
        <dbReference type="EMBL" id="TCD13463.1"/>
    </source>
</evidence>
<dbReference type="Proteomes" id="UP000291301">
    <property type="component" value="Unassembled WGS sequence"/>
</dbReference>
<sequence length="78" mass="9115">MTDKSIQDELAHRRDELRLQLHLASMEAKEEWDELTHEWDKFVSRSQLDKSAEEVGEAARHLGLKLKTAFDRMHKGKG</sequence>